<comment type="caution">
    <text evidence="1">The sequence shown here is derived from an EMBL/GenBank/DDBJ whole genome shotgun (WGS) entry which is preliminary data.</text>
</comment>
<protein>
    <submittedName>
        <fullName evidence="1">Uncharacterized protein</fullName>
    </submittedName>
</protein>
<name>A0ABD0PF71_CIRMR</name>
<evidence type="ECO:0000313" key="2">
    <source>
        <dbReference type="Proteomes" id="UP001529510"/>
    </source>
</evidence>
<organism evidence="1 2">
    <name type="scientific">Cirrhinus mrigala</name>
    <name type="common">Mrigala</name>
    <dbReference type="NCBI Taxonomy" id="683832"/>
    <lineage>
        <taxon>Eukaryota</taxon>
        <taxon>Metazoa</taxon>
        <taxon>Chordata</taxon>
        <taxon>Craniata</taxon>
        <taxon>Vertebrata</taxon>
        <taxon>Euteleostomi</taxon>
        <taxon>Actinopterygii</taxon>
        <taxon>Neopterygii</taxon>
        <taxon>Teleostei</taxon>
        <taxon>Ostariophysi</taxon>
        <taxon>Cypriniformes</taxon>
        <taxon>Cyprinidae</taxon>
        <taxon>Labeoninae</taxon>
        <taxon>Labeonini</taxon>
        <taxon>Cirrhinus</taxon>
    </lineage>
</organism>
<accession>A0ABD0PF71</accession>
<gene>
    <name evidence="1" type="ORF">M9458_033035</name>
</gene>
<reference evidence="1 2" key="1">
    <citation type="submission" date="2024-05" db="EMBL/GenBank/DDBJ databases">
        <title>Genome sequencing and assembly of Indian major carp, Cirrhinus mrigala (Hamilton, 1822).</title>
        <authorList>
            <person name="Mohindra V."/>
            <person name="Chowdhury L.M."/>
            <person name="Lal K."/>
            <person name="Jena J.K."/>
        </authorList>
    </citation>
    <scope>NUCLEOTIDE SEQUENCE [LARGE SCALE GENOMIC DNA]</scope>
    <source>
        <strain evidence="1">CM1030</strain>
        <tissue evidence="1">Blood</tissue>
    </source>
</reference>
<feature type="non-terminal residue" evidence="1">
    <location>
        <position position="1"/>
    </location>
</feature>
<proteinExistence type="predicted"/>
<evidence type="ECO:0000313" key="1">
    <source>
        <dbReference type="EMBL" id="KAL0172724.1"/>
    </source>
</evidence>
<keyword evidence="2" id="KW-1185">Reference proteome</keyword>
<dbReference type="AlphaFoldDB" id="A0ABD0PF71"/>
<dbReference type="EMBL" id="JAMKFB020000016">
    <property type="protein sequence ID" value="KAL0172724.1"/>
    <property type="molecule type" value="Genomic_DNA"/>
</dbReference>
<sequence>YFAFLESSGGLQLASSIRLSKRTFEELSRTAHEATVGQRTSDALRTISPTSHAFN</sequence>
<dbReference type="Proteomes" id="UP001529510">
    <property type="component" value="Unassembled WGS sequence"/>
</dbReference>
<feature type="non-terminal residue" evidence="1">
    <location>
        <position position="55"/>
    </location>
</feature>